<evidence type="ECO:0000313" key="13">
    <source>
        <dbReference type="EMBL" id="ODM87176.1"/>
    </source>
</evidence>
<dbReference type="OrthoDB" id="1470350at2759"/>
<keyword evidence="14" id="KW-1185">Reference proteome</keyword>
<dbReference type="Pfam" id="PF00067">
    <property type="entry name" value="p450"/>
    <property type="match status" value="1"/>
</dbReference>
<dbReference type="EMBL" id="LJIJ01005964">
    <property type="protein sequence ID" value="ODM87176.1"/>
    <property type="molecule type" value="Genomic_DNA"/>
</dbReference>
<evidence type="ECO:0000256" key="9">
    <source>
        <dbReference type="ARBA" id="ARBA00023004"/>
    </source>
</evidence>
<evidence type="ECO:0000256" key="11">
    <source>
        <dbReference type="PIRSR" id="PIRSR602403-1"/>
    </source>
</evidence>
<dbReference type="InterPro" id="IPR050196">
    <property type="entry name" value="Cytochrome_P450_Monoox"/>
</dbReference>
<evidence type="ECO:0000256" key="10">
    <source>
        <dbReference type="ARBA" id="ARBA00023033"/>
    </source>
</evidence>
<comment type="cofactor">
    <cofactor evidence="1 11">
        <name>heme</name>
        <dbReference type="ChEBI" id="CHEBI:30413"/>
    </cofactor>
</comment>
<dbReference type="SUPFAM" id="SSF48264">
    <property type="entry name" value="Cytochrome P450"/>
    <property type="match status" value="1"/>
</dbReference>
<dbReference type="InterPro" id="IPR036396">
    <property type="entry name" value="Cyt_P450_sf"/>
</dbReference>
<protein>
    <submittedName>
        <fullName evidence="13">Putative cytochrome P450 4p3</fullName>
    </submittedName>
</protein>
<dbReference type="GO" id="GO:0005789">
    <property type="term" value="C:endoplasmic reticulum membrane"/>
    <property type="evidence" value="ECO:0007669"/>
    <property type="project" value="UniProtKB-SubCell"/>
</dbReference>
<dbReference type="AlphaFoldDB" id="A0A1D2M2J2"/>
<evidence type="ECO:0000256" key="3">
    <source>
        <dbReference type="ARBA" id="ARBA00004174"/>
    </source>
</evidence>
<keyword evidence="10 12" id="KW-0503">Monooxygenase</keyword>
<keyword evidence="7 11" id="KW-0479">Metal-binding</keyword>
<evidence type="ECO:0000313" key="14">
    <source>
        <dbReference type="Proteomes" id="UP000094527"/>
    </source>
</evidence>
<dbReference type="PANTHER" id="PTHR24291:SF50">
    <property type="entry name" value="BIFUNCTIONAL ALBAFLAVENONE MONOOXYGENASE_TERPENE SYNTHASE"/>
    <property type="match status" value="1"/>
</dbReference>
<dbReference type="GO" id="GO:0020037">
    <property type="term" value="F:heme binding"/>
    <property type="evidence" value="ECO:0007669"/>
    <property type="project" value="InterPro"/>
</dbReference>
<feature type="binding site" description="axial binding residue" evidence="11">
    <location>
        <position position="84"/>
    </location>
    <ligand>
        <name>heme</name>
        <dbReference type="ChEBI" id="CHEBI:30413"/>
    </ligand>
    <ligandPart>
        <name>Fe</name>
        <dbReference type="ChEBI" id="CHEBI:18248"/>
    </ligandPart>
</feature>
<evidence type="ECO:0000256" key="4">
    <source>
        <dbReference type="ARBA" id="ARBA00004406"/>
    </source>
</evidence>
<comment type="subcellular location">
    <subcellularLocation>
        <location evidence="4">Endoplasmic reticulum membrane</location>
        <topology evidence="4">Peripheral membrane protein</topology>
    </subcellularLocation>
    <subcellularLocation>
        <location evidence="3">Microsome membrane</location>
        <topology evidence="3">Peripheral membrane protein</topology>
    </subcellularLocation>
</comment>
<dbReference type="OMA" id="MANKDYC"/>
<evidence type="ECO:0000256" key="2">
    <source>
        <dbReference type="ARBA" id="ARBA00003690"/>
    </source>
</evidence>
<comment type="similarity">
    <text evidence="5 12">Belongs to the cytochrome P450 family.</text>
</comment>
<evidence type="ECO:0000256" key="1">
    <source>
        <dbReference type="ARBA" id="ARBA00001971"/>
    </source>
</evidence>
<dbReference type="Gene3D" id="1.10.630.10">
    <property type="entry name" value="Cytochrome P450"/>
    <property type="match status" value="1"/>
</dbReference>
<dbReference type="InterPro" id="IPR001128">
    <property type="entry name" value="Cyt_P450"/>
</dbReference>
<dbReference type="GO" id="GO:0004497">
    <property type="term" value="F:monooxygenase activity"/>
    <property type="evidence" value="ECO:0007669"/>
    <property type="project" value="UniProtKB-KW"/>
</dbReference>
<proteinExistence type="inferred from homology"/>
<dbReference type="GO" id="GO:0005506">
    <property type="term" value="F:iron ion binding"/>
    <property type="evidence" value="ECO:0007669"/>
    <property type="project" value="InterPro"/>
</dbReference>
<dbReference type="PANTHER" id="PTHR24291">
    <property type="entry name" value="CYTOCHROME P450 FAMILY 4"/>
    <property type="match status" value="1"/>
</dbReference>
<keyword evidence="6 11" id="KW-0349">Heme</keyword>
<accession>A0A1D2M2J2</accession>
<reference evidence="13 14" key="1">
    <citation type="journal article" date="2016" name="Genome Biol. Evol.">
        <title>Gene Family Evolution Reflects Adaptation to Soil Environmental Stressors in the Genome of the Collembolan Orchesella cincta.</title>
        <authorList>
            <person name="Faddeeva-Vakhrusheva A."/>
            <person name="Derks M.F."/>
            <person name="Anvar S.Y."/>
            <person name="Agamennone V."/>
            <person name="Suring W."/>
            <person name="Smit S."/>
            <person name="van Straalen N.M."/>
            <person name="Roelofs D."/>
        </authorList>
    </citation>
    <scope>NUCLEOTIDE SEQUENCE [LARGE SCALE GENOMIC DNA]</scope>
    <source>
        <tissue evidence="13">Mixed pool</tissue>
    </source>
</reference>
<gene>
    <name evidence="13" type="ORF">Ocin01_19506</name>
</gene>
<dbReference type="InterPro" id="IPR017972">
    <property type="entry name" value="Cyt_P450_CS"/>
</dbReference>
<keyword evidence="8 12" id="KW-0560">Oxidoreductase</keyword>
<dbReference type="STRING" id="48709.A0A1D2M2J2"/>
<sequence>MNETFRLFPAIFSIIRKLKAPLRLADDLELGVGTQVFIYFPGIHKNPEIYPNPEEFIPERFSPQEIQRRPQYSFLTFSAGPRKCIGFKFAMMQMMCELHF</sequence>
<dbReference type="InterPro" id="IPR002403">
    <property type="entry name" value="Cyt_P450_E_grp-IV"/>
</dbReference>
<dbReference type="PRINTS" id="PR00465">
    <property type="entry name" value="EP450IV"/>
</dbReference>
<evidence type="ECO:0000256" key="5">
    <source>
        <dbReference type="ARBA" id="ARBA00010617"/>
    </source>
</evidence>
<dbReference type="Proteomes" id="UP000094527">
    <property type="component" value="Unassembled WGS sequence"/>
</dbReference>
<name>A0A1D2M2J2_ORCCI</name>
<dbReference type="PROSITE" id="PS00086">
    <property type="entry name" value="CYTOCHROME_P450"/>
    <property type="match status" value="1"/>
</dbReference>
<evidence type="ECO:0000256" key="8">
    <source>
        <dbReference type="ARBA" id="ARBA00023002"/>
    </source>
</evidence>
<organism evidence="13 14">
    <name type="scientific">Orchesella cincta</name>
    <name type="common">Springtail</name>
    <name type="synonym">Podura cincta</name>
    <dbReference type="NCBI Taxonomy" id="48709"/>
    <lineage>
        <taxon>Eukaryota</taxon>
        <taxon>Metazoa</taxon>
        <taxon>Ecdysozoa</taxon>
        <taxon>Arthropoda</taxon>
        <taxon>Hexapoda</taxon>
        <taxon>Collembola</taxon>
        <taxon>Entomobryomorpha</taxon>
        <taxon>Entomobryoidea</taxon>
        <taxon>Orchesellidae</taxon>
        <taxon>Orchesellinae</taxon>
        <taxon>Orchesella</taxon>
    </lineage>
</organism>
<evidence type="ECO:0000256" key="7">
    <source>
        <dbReference type="ARBA" id="ARBA00022723"/>
    </source>
</evidence>
<comment type="function">
    <text evidence="2">May be involved in the metabolism of insect hormones and in the breakdown of synthetic insecticides.</text>
</comment>
<comment type="caution">
    <text evidence="13">The sequence shown here is derived from an EMBL/GenBank/DDBJ whole genome shotgun (WGS) entry which is preliminary data.</text>
</comment>
<keyword evidence="9 11" id="KW-0408">Iron</keyword>
<evidence type="ECO:0000256" key="12">
    <source>
        <dbReference type="RuleBase" id="RU000461"/>
    </source>
</evidence>
<dbReference type="GO" id="GO:0016705">
    <property type="term" value="F:oxidoreductase activity, acting on paired donors, with incorporation or reduction of molecular oxygen"/>
    <property type="evidence" value="ECO:0007669"/>
    <property type="project" value="InterPro"/>
</dbReference>
<evidence type="ECO:0000256" key="6">
    <source>
        <dbReference type="ARBA" id="ARBA00022617"/>
    </source>
</evidence>